<protein>
    <submittedName>
        <fullName evidence="2">Phosphohistidine phosphatase</fullName>
    </submittedName>
</protein>
<dbReference type="Gene3D" id="3.40.50.1240">
    <property type="entry name" value="Phosphoglycerate mutase-like"/>
    <property type="match status" value="1"/>
</dbReference>
<dbReference type="PANTHER" id="PTHR47623">
    <property type="entry name" value="OS09G0287300 PROTEIN"/>
    <property type="match status" value="1"/>
</dbReference>
<dbReference type="PANTHER" id="PTHR47623:SF1">
    <property type="entry name" value="OS09G0287300 PROTEIN"/>
    <property type="match status" value="1"/>
</dbReference>
<dbReference type="InterPro" id="IPR029033">
    <property type="entry name" value="His_PPase_superfam"/>
</dbReference>
<reference evidence="2 3" key="1">
    <citation type="submission" date="2018-01" db="EMBL/GenBank/DDBJ databases">
        <title>A novel member of the phylum Bacteroidetes isolated from glacier ice.</title>
        <authorList>
            <person name="Liu Q."/>
            <person name="Xin Y.-H."/>
        </authorList>
    </citation>
    <scope>NUCLEOTIDE SEQUENCE [LARGE SCALE GENOMIC DNA]</scope>
    <source>
        <strain evidence="2 3">RB1R16</strain>
    </source>
</reference>
<evidence type="ECO:0000256" key="1">
    <source>
        <dbReference type="PIRSR" id="PIRSR613078-2"/>
    </source>
</evidence>
<organism evidence="2 3">
    <name type="scientific">Flavipsychrobacter stenotrophus</name>
    <dbReference type="NCBI Taxonomy" id="2077091"/>
    <lineage>
        <taxon>Bacteria</taxon>
        <taxon>Pseudomonadati</taxon>
        <taxon>Bacteroidota</taxon>
        <taxon>Chitinophagia</taxon>
        <taxon>Chitinophagales</taxon>
        <taxon>Chitinophagaceae</taxon>
        <taxon>Flavipsychrobacter</taxon>
    </lineage>
</organism>
<dbReference type="EMBL" id="PPSL01000003">
    <property type="protein sequence ID" value="PQJ10881.1"/>
    <property type="molecule type" value="Genomic_DNA"/>
</dbReference>
<comment type="caution">
    <text evidence="2">The sequence shown here is derived from an EMBL/GenBank/DDBJ whole genome shotgun (WGS) entry which is preliminary data.</text>
</comment>
<dbReference type="SMART" id="SM00855">
    <property type="entry name" value="PGAM"/>
    <property type="match status" value="1"/>
</dbReference>
<dbReference type="Proteomes" id="UP000239872">
    <property type="component" value="Unassembled WGS sequence"/>
</dbReference>
<accession>A0A2S7SW89</accession>
<gene>
    <name evidence="2" type="ORF">CJD36_012990</name>
</gene>
<dbReference type="Pfam" id="PF00300">
    <property type="entry name" value="His_Phos_1"/>
    <property type="match status" value="1"/>
</dbReference>
<feature type="binding site" evidence="1">
    <location>
        <position position="59"/>
    </location>
    <ligand>
        <name>substrate</name>
    </ligand>
</feature>
<sequence length="166" mass="19245">MQRTLVMIRHAKSSWANPLQSDFDRPLNERGKREAPEMAEKLKEAGIMPDLIICSTAKRTRQTAKRISEVLGYDLANIRWEEKLYHCIPSVFEELLYEVSDKVKTVFIIAHNPGITEFVNQLSPDFSTDNMPPCGMVATRFKAEEWNRFPLAERKVILFEYPEKKA</sequence>
<evidence type="ECO:0000313" key="3">
    <source>
        <dbReference type="Proteomes" id="UP000239872"/>
    </source>
</evidence>
<name>A0A2S7SW89_9BACT</name>
<dbReference type="OrthoDB" id="9810154at2"/>
<dbReference type="AlphaFoldDB" id="A0A2S7SW89"/>
<dbReference type="InterPro" id="IPR013078">
    <property type="entry name" value="His_Pase_superF_clade-1"/>
</dbReference>
<keyword evidence="3" id="KW-1185">Reference proteome</keyword>
<dbReference type="RefSeq" id="WP_105039608.1">
    <property type="nucleotide sequence ID" value="NZ_PPSL01000003.1"/>
</dbReference>
<dbReference type="SUPFAM" id="SSF53254">
    <property type="entry name" value="Phosphoglycerate mutase-like"/>
    <property type="match status" value="1"/>
</dbReference>
<evidence type="ECO:0000313" key="2">
    <source>
        <dbReference type="EMBL" id="PQJ10881.1"/>
    </source>
</evidence>
<dbReference type="CDD" id="cd07067">
    <property type="entry name" value="HP_PGM_like"/>
    <property type="match status" value="1"/>
</dbReference>
<proteinExistence type="predicted"/>